<evidence type="ECO:0000313" key="8">
    <source>
        <dbReference type="EMBL" id="WWD80612.1"/>
    </source>
</evidence>
<dbReference type="Proteomes" id="UP000321816">
    <property type="component" value="Chromosome"/>
</dbReference>
<keyword evidence="4 6" id="KW-1133">Transmembrane helix</keyword>
<sequence>MSNPGGFWIRLVGFLLDAILIGAVVSLTVFLFALDTSNQTVQTGESIFTIMYFVLVPVLWSGYTFGKRMVRVRIVKKDNSSVTIGTMLLRYVVTGLIYGISFGIAFVVSVFMVALRKDKRALHDLIAGTYVTYNKP</sequence>
<dbReference type="KEGG" id="ahal:FTX54_003320"/>
<dbReference type="Pfam" id="PF06271">
    <property type="entry name" value="RDD"/>
    <property type="match status" value="1"/>
</dbReference>
<name>A0AAJ8LVX8_9BACI</name>
<reference evidence="8 9" key="1">
    <citation type="submission" date="2024-01" db="EMBL/GenBank/DDBJ databases">
        <title>Complete Genome Sequence of Alkalicoccus halolimnae BZ-SZ-XJ29T, a Moderately Halophilic Bacterium Isolated from a Salt Lake.</title>
        <authorList>
            <person name="Zhao B."/>
        </authorList>
    </citation>
    <scope>NUCLEOTIDE SEQUENCE [LARGE SCALE GENOMIC DNA]</scope>
    <source>
        <strain evidence="8 9">BZ-SZ-XJ29</strain>
    </source>
</reference>
<organism evidence="8 9">
    <name type="scientific">Alkalicoccus halolimnae</name>
    <dbReference type="NCBI Taxonomy" id="1667239"/>
    <lineage>
        <taxon>Bacteria</taxon>
        <taxon>Bacillati</taxon>
        <taxon>Bacillota</taxon>
        <taxon>Bacilli</taxon>
        <taxon>Bacillales</taxon>
        <taxon>Bacillaceae</taxon>
        <taxon>Alkalicoccus</taxon>
    </lineage>
</organism>
<feature type="transmembrane region" description="Helical" evidence="6">
    <location>
        <begin position="7"/>
        <end position="34"/>
    </location>
</feature>
<feature type="domain" description="RDD" evidence="7">
    <location>
        <begin position="5"/>
        <end position="128"/>
    </location>
</feature>
<keyword evidence="9" id="KW-1185">Reference proteome</keyword>
<evidence type="ECO:0000259" key="7">
    <source>
        <dbReference type="Pfam" id="PF06271"/>
    </source>
</evidence>
<gene>
    <name evidence="8" type="ORF">FTX54_003320</name>
</gene>
<comment type="subcellular location">
    <subcellularLocation>
        <location evidence="1">Cell membrane</location>
        <topology evidence="1">Multi-pass membrane protein</topology>
    </subcellularLocation>
</comment>
<evidence type="ECO:0000313" key="9">
    <source>
        <dbReference type="Proteomes" id="UP000321816"/>
    </source>
</evidence>
<accession>A0AAJ8LVX8</accession>
<evidence type="ECO:0000256" key="4">
    <source>
        <dbReference type="ARBA" id="ARBA00022989"/>
    </source>
</evidence>
<feature type="transmembrane region" description="Helical" evidence="6">
    <location>
        <begin position="87"/>
        <end position="115"/>
    </location>
</feature>
<dbReference type="EMBL" id="CP144914">
    <property type="protein sequence ID" value="WWD80612.1"/>
    <property type="molecule type" value="Genomic_DNA"/>
</dbReference>
<evidence type="ECO:0000256" key="1">
    <source>
        <dbReference type="ARBA" id="ARBA00004651"/>
    </source>
</evidence>
<dbReference type="AlphaFoldDB" id="A0AAJ8LVX8"/>
<dbReference type="RefSeq" id="WP_246125707.1">
    <property type="nucleotide sequence ID" value="NZ_CP144914.1"/>
</dbReference>
<protein>
    <submittedName>
        <fullName evidence="8">RDD family protein</fullName>
    </submittedName>
</protein>
<dbReference type="InterPro" id="IPR051791">
    <property type="entry name" value="Pra-immunoreactive"/>
</dbReference>
<evidence type="ECO:0000256" key="2">
    <source>
        <dbReference type="ARBA" id="ARBA00022475"/>
    </source>
</evidence>
<dbReference type="PANTHER" id="PTHR36115">
    <property type="entry name" value="PROLINE-RICH ANTIGEN HOMOLOG-RELATED"/>
    <property type="match status" value="1"/>
</dbReference>
<evidence type="ECO:0000256" key="6">
    <source>
        <dbReference type="SAM" id="Phobius"/>
    </source>
</evidence>
<dbReference type="PANTHER" id="PTHR36115:SF9">
    <property type="entry name" value="LMO1584 PROTEIN"/>
    <property type="match status" value="1"/>
</dbReference>
<keyword evidence="5 6" id="KW-0472">Membrane</keyword>
<proteinExistence type="predicted"/>
<keyword evidence="2" id="KW-1003">Cell membrane</keyword>
<evidence type="ECO:0000256" key="3">
    <source>
        <dbReference type="ARBA" id="ARBA00022692"/>
    </source>
</evidence>
<keyword evidence="3 6" id="KW-0812">Transmembrane</keyword>
<evidence type="ECO:0000256" key="5">
    <source>
        <dbReference type="ARBA" id="ARBA00023136"/>
    </source>
</evidence>
<feature type="transmembrane region" description="Helical" evidence="6">
    <location>
        <begin position="46"/>
        <end position="66"/>
    </location>
</feature>
<dbReference type="GO" id="GO:0005886">
    <property type="term" value="C:plasma membrane"/>
    <property type="evidence" value="ECO:0007669"/>
    <property type="project" value="UniProtKB-SubCell"/>
</dbReference>
<dbReference type="InterPro" id="IPR010432">
    <property type="entry name" value="RDD"/>
</dbReference>